<protein>
    <recommendedName>
        <fullName evidence="4">Secreted protein</fullName>
    </recommendedName>
</protein>
<evidence type="ECO:0000313" key="3">
    <source>
        <dbReference type="Proteomes" id="UP000182740"/>
    </source>
</evidence>
<feature type="chain" id="PRO_5013267269" description="Secreted protein" evidence="1">
    <location>
        <begin position="26"/>
        <end position="226"/>
    </location>
</feature>
<evidence type="ECO:0008006" key="4">
    <source>
        <dbReference type="Google" id="ProtNLM"/>
    </source>
</evidence>
<name>A0A1K1QJI1_9PSEU</name>
<keyword evidence="1" id="KW-0732">Signal</keyword>
<dbReference type="OrthoDB" id="3638807at2"/>
<gene>
    <name evidence="2" type="ORF">SAMN04489730_1892</name>
</gene>
<feature type="signal peptide" evidence="1">
    <location>
        <begin position="1"/>
        <end position="25"/>
    </location>
</feature>
<evidence type="ECO:0000313" key="2">
    <source>
        <dbReference type="EMBL" id="SFW60090.1"/>
    </source>
</evidence>
<dbReference type="EMBL" id="FPJG01000006">
    <property type="protein sequence ID" value="SFW60090.1"/>
    <property type="molecule type" value="Genomic_DNA"/>
</dbReference>
<dbReference type="RefSeq" id="WP_072475893.1">
    <property type="nucleotide sequence ID" value="NZ_FPJG01000006.1"/>
</dbReference>
<evidence type="ECO:0000256" key="1">
    <source>
        <dbReference type="SAM" id="SignalP"/>
    </source>
</evidence>
<organism evidence="2 3">
    <name type="scientific">Amycolatopsis australiensis</name>
    <dbReference type="NCBI Taxonomy" id="546364"/>
    <lineage>
        <taxon>Bacteria</taxon>
        <taxon>Bacillati</taxon>
        <taxon>Actinomycetota</taxon>
        <taxon>Actinomycetes</taxon>
        <taxon>Pseudonocardiales</taxon>
        <taxon>Pseudonocardiaceae</taxon>
        <taxon>Amycolatopsis</taxon>
    </lineage>
</organism>
<reference evidence="3" key="1">
    <citation type="submission" date="2016-11" db="EMBL/GenBank/DDBJ databases">
        <authorList>
            <person name="Varghese N."/>
            <person name="Submissions S."/>
        </authorList>
    </citation>
    <scope>NUCLEOTIDE SEQUENCE [LARGE SCALE GENOMIC DNA]</scope>
    <source>
        <strain evidence="3">DSM 44671</strain>
    </source>
</reference>
<keyword evidence="3" id="KW-1185">Reference proteome</keyword>
<dbReference type="Proteomes" id="UP000182740">
    <property type="component" value="Unassembled WGS sequence"/>
</dbReference>
<sequence length="226" mass="22850">MRALVVLGGAAAACAIAWLTATASASTADQLADGPDAPAIGNLQQPVLSPVVDTVTPVLARDLAGTATRLAGVVETDATSAVPAPIDAVGHLAVAATDHAQTTEPAAEPPPAVLDTARKIRAPRTPVSSGPGNRPAEFSPAVIPVRAVAAAEQPHADHQPEHGAGDFTGHSWLPSCTVSASAGFDHCFGEAWQPAAAEDPQPAHRRDDVLRLGVQAAEIQPGITPD</sequence>
<proteinExistence type="predicted"/>
<accession>A0A1K1QJI1</accession>
<dbReference type="AlphaFoldDB" id="A0A1K1QJI1"/>